<dbReference type="GO" id="GO:1990281">
    <property type="term" value="C:efflux pump complex"/>
    <property type="evidence" value="ECO:0007669"/>
    <property type="project" value="TreeGrafter"/>
</dbReference>
<gene>
    <name evidence="5" type="ORF">KAR29_01015</name>
</gene>
<dbReference type="SUPFAM" id="SSF111369">
    <property type="entry name" value="HlyD-like secretion proteins"/>
    <property type="match status" value="1"/>
</dbReference>
<dbReference type="Pfam" id="PF25917">
    <property type="entry name" value="BSH_RND"/>
    <property type="match status" value="1"/>
</dbReference>
<evidence type="ECO:0000313" key="5">
    <source>
        <dbReference type="EMBL" id="QTX32558.1"/>
    </source>
</evidence>
<evidence type="ECO:0000259" key="4">
    <source>
        <dbReference type="Pfam" id="PF25917"/>
    </source>
</evidence>
<evidence type="ECO:0000313" key="6">
    <source>
        <dbReference type="Proteomes" id="UP000671879"/>
    </source>
</evidence>
<dbReference type="AlphaFoldDB" id="A0A9Q7EVM1"/>
<keyword evidence="6" id="KW-1185">Reference proteome</keyword>
<feature type="region of interest" description="Disordered" evidence="2">
    <location>
        <begin position="253"/>
        <end position="294"/>
    </location>
</feature>
<dbReference type="GO" id="GO:0015562">
    <property type="term" value="F:efflux transmembrane transporter activity"/>
    <property type="evidence" value="ECO:0007669"/>
    <property type="project" value="TreeGrafter"/>
</dbReference>
<feature type="chain" id="PRO_5040226958" evidence="3">
    <location>
        <begin position="23"/>
        <end position="294"/>
    </location>
</feature>
<feature type="compositionally biased region" description="Basic and acidic residues" evidence="2">
    <location>
        <begin position="254"/>
        <end position="272"/>
    </location>
</feature>
<dbReference type="NCBIfam" id="TIGR01730">
    <property type="entry name" value="RND_mfp"/>
    <property type="match status" value="1"/>
</dbReference>
<dbReference type="InterPro" id="IPR006143">
    <property type="entry name" value="RND_pump_MFP"/>
</dbReference>
<evidence type="ECO:0000256" key="1">
    <source>
        <dbReference type="ARBA" id="ARBA00009477"/>
    </source>
</evidence>
<dbReference type="InterPro" id="IPR058625">
    <property type="entry name" value="MdtA-like_BSH"/>
</dbReference>
<dbReference type="EMBL" id="CP072943">
    <property type="protein sequence ID" value="QTX32558.1"/>
    <property type="molecule type" value="Genomic_DNA"/>
</dbReference>
<keyword evidence="3" id="KW-0732">Signal</keyword>
<proteinExistence type="inferred from homology"/>
<feature type="compositionally biased region" description="Basic and acidic residues" evidence="2">
    <location>
        <begin position="285"/>
        <end position="294"/>
    </location>
</feature>
<dbReference type="Gene3D" id="1.10.287.470">
    <property type="entry name" value="Helix hairpin bin"/>
    <property type="match status" value="1"/>
</dbReference>
<dbReference type="RefSeq" id="WP_274373800.1">
    <property type="nucleotide sequence ID" value="NZ_CP072943.1"/>
</dbReference>
<dbReference type="Proteomes" id="UP000671879">
    <property type="component" value="Chromosome"/>
</dbReference>
<feature type="domain" description="Multidrug resistance protein MdtA-like barrel-sandwich hybrid" evidence="4">
    <location>
        <begin position="76"/>
        <end position="208"/>
    </location>
</feature>
<dbReference type="KEGG" id="aram:KAR29_01015"/>
<accession>A0A9Q7EVM1</accession>
<dbReference type="Gene3D" id="2.40.30.170">
    <property type="match status" value="1"/>
</dbReference>
<dbReference type="Gene3D" id="2.40.50.100">
    <property type="match status" value="1"/>
</dbReference>
<dbReference type="PANTHER" id="PTHR30469">
    <property type="entry name" value="MULTIDRUG RESISTANCE PROTEIN MDTA"/>
    <property type="match status" value="1"/>
</dbReference>
<feature type="signal peptide" evidence="3">
    <location>
        <begin position="1"/>
        <end position="22"/>
    </location>
</feature>
<sequence>MAKKTRRVVAFCCVAAIAAAVAFLCLDRQIVAVEGETSSVWSRPVGIEEVRSSREESPNRYPVAVLASKEIPLSFRVGGPLSAVSVQPGDAVRRGEVLLEIDGRDFDDALRTLEAEREGASAALDQARLDLDRARPLLAEGVIAQAGFDSAQNAYNRASVALRGAESRLAGARHSREDCRLRAPFDGVVATRDVDVHQMVSAGQTVLTLLDLSRVDVRADIPEGEVAGRFLAGGEEALVIFILPPRSGLPRLPEGVERRAGQGDGNLRRDLHPLPSSGAASFAGDDGRAGLDRG</sequence>
<name>A0A9Q7EVM1_9BACT</name>
<reference evidence="6" key="1">
    <citation type="submission" date="2021-04" db="EMBL/GenBank/DDBJ databases">
        <title>A novel Synergistetes isolate from a pyrite-forming mixed culture.</title>
        <authorList>
            <person name="Bunk B."/>
            <person name="Sproer C."/>
            <person name="Spring S."/>
            <person name="Pester M."/>
        </authorList>
    </citation>
    <scope>NUCLEOTIDE SEQUENCE [LARGE SCALE GENOMIC DNA]</scope>
    <source>
        <strain evidence="6">J.5.4.2-T.3.5.2</strain>
    </source>
</reference>
<dbReference type="PANTHER" id="PTHR30469:SF20">
    <property type="entry name" value="EFFLUX RND TRANSPORTER PERIPLASMIC ADAPTOR SUBUNIT"/>
    <property type="match status" value="1"/>
</dbReference>
<organism evidence="5 6">
    <name type="scientific">Aminithiophilus ramosus</name>
    <dbReference type="NCBI Taxonomy" id="3029084"/>
    <lineage>
        <taxon>Bacteria</taxon>
        <taxon>Thermotogati</taxon>
        <taxon>Synergistota</taxon>
        <taxon>Synergistia</taxon>
        <taxon>Synergistales</taxon>
        <taxon>Aminithiophilaceae</taxon>
        <taxon>Aminithiophilus</taxon>
    </lineage>
</organism>
<evidence type="ECO:0000256" key="2">
    <source>
        <dbReference type="SAM" id="MobiDB-lite"/>
    </source>
</evidence>
<evidence type="ECO:0000256" key="3">
    <source>
        <dbReference type="SAM" id="SignalP"/>
    </source>
</evidence>
<protein>
    <submittedName>
        <fullName evidence="5">Efflux RND transporter periplasmic adaptor subunit</fullName>
    </submittedName>
</protein>
<comment type="similarity">
    <text evidence="1">Belongs to the membrane fusion protein (MFP) (TC 8.A.1) family.</text>
</comment>